<evidence type="ECO:0000313" key="2">
    <source>
        <dbReference type="Proteomes" id="UP000593564"/>
    </source>
</evidence>
<reference evidence="1 2" key="2">
    <citation type="submission" date="2020-07" db="EMBL/GenBank/DDBJ databases">
        <title>Genome assembly of wild tea tree DASZ reveals pedigree and selection history of tea varieties.</title>
        <authorList>
            <person name="Zhang W."/>
        </authorList>
    </citation>
    <scope>NUCLEOTIDE SEQUENCE [LARGE SCALE GENOMIC DNA]</scope>
    <source>
        <strain evidence="2">cv. G240</strain>
        <tissue evidence="1">Leaf</tissue>
    </source>
</reference>
<keyword evidence="2" id="KW-1185">Reference proteome</keyword>
<proteinExistence type="predicted"/>
<dbReference type="AlphaFoldDB" id="A0A7J7FPZ7"/>
<gene>
    <name evidence="1" type="ORF">HYC85_031183</name>
</gene>
<dbReference type="EMBL" id="JACBKZ010000015">
    <property type="protein sequence ID" value="KAF5930310.1"/>
    <property type="molecule type" value="Genomic_DNA"/>
</dbReference>
<reference evidence="2" key="1">
    <citation type="journal article" date="2020" name="Nat. Commun.">
        <title>Genome assembly of wild tea tree DASZ reveals pedigree and selection history of tea varieties.</title>
        <authorList>
            <person name="Zhang W."/>
            <person name="Zhang Y."/>
            <person name="Qiu H."/>
            <person name="Guo Y."/>
            <person name="Wan H."/>
            <person name="Zhang X."/>
            <person name="Scossa F."/>
            <person name="Alseekh S."/>
            <person name="Zhang Q."/>
            <person name="Wang P."/>
            <person name="Xu L."/>
            <person name="Schmidt M.H."/>
            <person name="Jia X."/>
            <person name="Li D."/>
            <person name="Zhu A."/>
            <person name="Guo F."/>
            <person name="Chen W."/>
            <person name="Ni D."/>
            <person name="Usadel B."/>
            <person name="Fernie A.R."/>
            <person name="Wen W."/>
        </authorList>
    </citation>
    <scope>NUCLEOTIDE SEQUENCE [LARGE SCALE GENOMIC DNA]</scope>
    <source>
        <strain evidence="2">cv. G240</strain>
    </source>
</reference>
<protein>
    <submittedName>
        <fullName evidence="1">Uncharacterized protein</fullName>
    </submittedName>
</protein>
<organism evidence="1 2">
    <name type="scientific">Camellia sinensis</name>
    <name type="common">Tea plant</name>
    <name type="synonym">Thea sinensis</name>
    <dbReference type="NCBI Taxonomy" id="4442"/>
    <lineage>
        <taxon>Eukaryota</taxon>
        <taxon>Viridiplantae</taxon>
        <taxon>Streptophyta</taxon>
        <taxon>Embryophyta</taxon>
        <taxon>Tracheophyta</taxon>
        <taxon>Spermatophyta</taxon>
        <taxon>Magnoliopsida</taxon>
        <taxon>eudicotyledons</taxon>
        <taxon>Gunneridae</taxon>
        <taxon>Pentapetalae</taxon>
        <taxon>asterids</taxon>
        <taxon>Ericales</taxon>
        <taxon>Theaceae</taxon>
        <taxon>Camellia</taxon>
    </lineage>
</organism>
<evidence type="ECO:0000313" key="1">
    <source>
        <dbReference type="EMBL" id="KAF5930310.1"/>
    </source>
</evidence>
<comment type="caution">
    <text evidence="1">The sequence shown here is derived from an EMBL/GenBank/DDBJ whole genome shotgun (WGS) entry which is preliminary data.</text>
</comment>
<accession>A0A7J7FPZ7</accession>
<name>A0A7J7FPZ7_CAMSI</name>
<sequence>MKSVLKLYLVLIEREREPVNQRRPSMEFETWIPLKRGRSRFRVSIGAFYDLFMISDLRMKTPYVDLCRSEI</sequence>
<dbReference type="Proteomes" id="UP000593564">
    <property type="component" value="Unassembled WGS sequence"/>
</dbReference>